<dbReference type="GO" id="GO:0003677">
    <property type="term" value="F:DNA binding"/>
    <property type="evidence" value="ECO:0007669"/>
    <property type="project" value="InterPro"/>
</dbReference>
<evidence type="ECO:0000313" key="2">
    <source>
        <dbReference type="EMBL" id="SFQ67793.1"/>
    </source>
</evidence>
<proteinExistence type="predicted"/>
<dbReference type="Proteomes" id="UP000243106">
    <property type="component" value="Unassembled WGS sequence"/>
</dbReference>
<feature type="domain" description="Integrase SAM-like N-terminal" evidence="1">
    <location>
        <begin position="9"/>
        <end position="49"/>
    </location>
</feature>
<name>A0A1I6AGQ6_9RHOB</name>
<sequence>MSDQHVPALRQRFLEDMRIKGLQPKTQTMYLRAMHDFTRFLGRSPDTATP</sequence>
<dbReference type="RefSeq" id="WP_245760325.1">
    <property type="nucleotide sequence ID" value="NZ_FOXV01000019.1"/>
</dbReference>
<protein>
    <submittedName>
        <fullName evidence="2">Phage integrase, N-terminal SAM-like domain</fullName>
    </submittedName>
</protein>
<dbReference type="Pfam" id="PF13495">
    <property type="entry name" value="Phage_int_SAM_4"/>
    <property type="match status" value="1"/>
</dbReference>
<gene>
    <name evidence="2" type="ORF">SAMN05421853_11929</name>
</gene>
<evidence type="ECO:0000259" key="1">
    <source>
        <dbReference type="Pfam" id="PF13495"/>
    </source>
</evidence>
<dbReference type="AlphaFoldDB" id="A0A1I6AGQ6"/>
<dbReference type="STRING" id="93684.SAMN05421853_11929"/>
<dbReference type="GO" id="GO:0015074">
    <property type="term" value="P:DNA integration"/>
    <property type="evidence" value="ECO:0007669"/>
    <property type="project" value="InterPro"/>
</dbReference>
<keyword evidence="3" id="KW-1185">Reference proteome</keyword>
<reference evidence="3" key="1">
    <citation type="submission" date="2016-10" db="EMBL/GenBank/DDBJ databases">
        <authorList>
            <person name="Varghese N."/>
            <person name="Submissions S."/>
        </authorList>
    </citation>
    <scope>NUCLEOTIDE SEQUENCE [LARGE SCALE GENOMIC DNA]</scope>
    <source>
        <strain evidence="3">JCM 10271</strain>
    </source>
</reference>
<evidence type="ECO:0000313" key="3">
    <source>
        <dbReference type="Proteomes" id="UP000243106"/>
    </source>
</evidence>
<organism evidence="2 3">
    <name type="scientific">Roseivivax halotolerans</name>
    <dbReference type="NCBI Taxonomy" id="93684"/>
    <lineage>
        <taxon>Bacteria</taxon>
        <taxon>Pseudomonadati</taxon>
        <taxon>Pseudomonadota</taxon>
        <taxon>Alphaproteobacteria</taxon>
        <taxon>Rhodobacterales</taxon>
        <taxon>Roseobacteraceae</taxon>
        <taxon>Roseivivax</taxon>
    </lineage>
</organism>
<accession>A0A1I6AGQ6</accession>
<dbReference type="EMBL" id="FOXV01000019">
    <property type="protein sequence ID" value="SFQ67793.1"/>
    <property type="molecule type" value="Genomic_DNA"/>
</dbReference>
<dbReference type="InterPro" id="IPR004107">
    <property type="entry name" value="Integrase_SAM-like_N"/>
</dbReference>